<name>A0ABS5ZHT4_9GAMM</name>
<feature type="transmembrane region" description="Helical" evidence="1">
    <location>
        <begin position="282"/>
        <end position="304"/>
    </location>
</feature>
<dbReference type="RefSeq" id="WP_215821780.1">
    <property type="nucleotide sequence ID" value="NZ_JAGSOY010000083.1"/>
</dbReference>
<organism evidence="3 4">
    <name type="scientific">Zooshikella harenae</name>
    <dbReference type="NCBI Taxonomy" id="2827238"/>
    <lineage>
        <taxon>Bacteria</taxon>
        <taxon>Pseudomonadati</taxon>
        <taxon>Pseudomonadota</taxon>
        <taxon>Gammaproteobacteria</taxon>
        <taxon>Oceanospirillales</taxon>
        <taxon>Zooshikellaceae</taxon>
        <taxon>Zooshikella</taxon>
    </lineage>
</organism>
<feature type="transmembrane region" description="Helical" evidence="1">
    <location>
        <begin position="177"/>
        <end position="197"/>
    </location>
</feature>
<evidence type="ECO:0000256" key="1">
    <source>
        <dbReference type="SAM" id="Phobius"/>
    </source>
</evidence>
<feature type="transmembrane region" description="Helical" evidence="1">
    <location>
        <begin position="151"/>
        <end position="171"/>
    </location>
</feature>
<dbReference type="EMBL" id="JAGSOY010000083">
    <property type="protein sequence ID" value="MBU2713495.1"/>
    <property type="molecule type" value="Genomic_DNA"/>
</dbReference>
<keyword evidence="1" id="KW-0812">Transmembrane</keyword>
<dbReference type="Proteomes" id="UP000690515">
    <property type="component" value="Unassembled WGS sequence"/>
</dbReference>
<dbReference type="InterPro" id="IPR010389">
    <property type="entry name" value="Urate_ox_N"/>
</dbReference>
<keyword evidence="4" id="KW-1185">Reference proteome</keyword>
<accession>A0ABS5ZHT4</accession>
<feature type="domain" description="Urate oxidase N-terminal" evidence="2">
    <location>
        <begin position="4"/>
        <end position="297"/>
    </location>
</feature>
<evidence type="ECO:0000313" key="4">
    <source>
        <dbReference type="Proteomes" id="UP000690515"/>
    </source>
</evidence>
<reference evidence="3 4" key="1">
    <citation type="submission" date="2021-04" db="EMBL/GenBank/DDBJ databases">
        <authorList>
            <person name="Pira H."/>
            <person name="Risdian C."/>
            <person name="Wink J."/>
        </authorList>
    </citation>
    <scope>NUCLEOTIDE SEQUENCE [LARGE SCALE GENOMIC DNA]</scope>
    <source>
        <strain evidence="3 4">WH53</strain>
    </source>
</reference>
<feature type="transmembrane region" description="Helical" evidence="1">
    <location>
        <begin position="251"/>
        <end position="270"/>
    </location>
</feature>
<keyword evidence="1" id="KW-1133">Transmembrane helix</keyword>
<proteinExistence type="predicted"/>
<gene>
    <name evidence="3" type="ORF">KCG35_20760</name>
</gene>
<protein>
    <submittedName>
        <fullName evidence="3">Urate hydroxylase PuuD</fullName>
    </submittedName>
</protein>
<comment type="caution">
    <text evidence="3">The sequence shown here is derived from an EMBL/GenBank/DDBJ whole genome shotgun (WGS) entry which is preliminary data.</text>
</comment>
<sequence length="408" mass="46699">MEVFFWEWSTYAVRWIHAIAGIVWLGFFFHTRELDRAMLRYSATQPNAVGEAWSIRGFGIYRTVKYLSKQDDMPSEKLLVWYKWPNIFTIITGFLLLILIYYSQVELYLTDVNVYVFPAWQAISLSVFGILLALIIHESLYRTPLKRNEKIILLINFTFLTGLSFFYSLFFSGRGTFMQMGATLGLYVTSYFFINILPSLHKLLKDPANGQPSPEKMQWFLMRARHNNYLVLTVVFMMLAMHFPLAHSGHYSWVIIPLIIVIGAVIRHYFDTLHETGKRLVWPWTVAVCMALSVIFLSALGSVAHQASRNIVGSTQPFSLSAETILLSRCSMCHARNPAWVGINLPPNGVVLETKDDMEHWAPEIVKVAVLSNAMPPGNITGITQEERVQLGQWLIGNTSNEENILFE</sequence>
<evidence type="ECO:0000313" key="3">
    <source>
        <dbReference type="EMBL" id="MBU2713495.1"/>
    </source>
</evidence>
<dbReference type="Pfam" id="PF06181">
    <property type="entry name" value="Urate_ox_N"/>
    <property type="match status" value="1"/>
</dbReference>
<evidence type="ECO:0000259" key="2">
    <source>
        <dbReference type="Pfam" id="PF06181"/>
    </source>
</evidence>
<feature type="transmembrane region" description="Helical" evidence="1">
    <location>
        <begin position="227"/>
        <end position="245"/>
    </location>
</feature>
<feature type="transmembrane region" description="Helical" evidence="1">
    <location>
        <begin position="12"/>
        <end position="30"/>
    </location>
</feature>
<feature type="transmembrane region" description="Helical" evidence="1">
    <location>
        <begin position="115"/>
        <end position="136"/>
    </location>
</feature>
<keyword evidence="1" id="KW-0472">Membrane</keyword>
<feature type="transmembrane region" description="Helical" evidence="1">
    <location>
        <begin position="84"/>
        <end position="103"/>
    </location>
</feature>